<feature type="domain" description="Reverse transcriptase" evidence="2">
    <location>
        <begin position="1"/>
        <end position="70"/>
    </location>
</feature>
<dbReference type="InterPro" id="IPR000477">
    <property type="entry name" value="RT_dom"/>
</dbReference>
<dbReference type="GO" id="GO:0003964">
    <property type="term" value="F:RNA-directed DNA polymerase activity"/>
    <property type="evidence" value="ECO:0007669"/>
    <property type="project" value="UniProtKB-KW"/>
</dbReference>
<gene>
    <name evidence="3" type="ORF">UY83_C0016G0007</name>
</gene>
<name>A0A0G1XW98_9BACT</name>
<dbReference type="EMBL" id="LCRO01000016">
    <property type="protein sequence ID" value="KKW35165.1"/>
    <property type="molecule type" value="Genomic_DNA"/>
</dbReference>
<sequence length="114" mass="12889">MNEFDQFVKHTLKTKHYIRYADDFVLFSHNKTESEKRLRYIVVFLRDELKLELHPNKVSITTVASGVDFLVLLALISSAGCTFPIIGCCAPVLSGVCYGGRESKRAMKIPNSHI</sequence>
<dbReference type="Pfam" id="PF00078">
    <property type="entry name" value="RVT_1"/>
    <property type="match status" value="1"/>
</dbReference>
<dbReference type="AlphaFoldDB" id="A0A0G1XW98"/>
<evidence type="ECO:0000313" key="3">
    <source>
        <dbReference type="EMBL" id="KKW35165.1"/>
    </source>
</evidence>
<dbReference type="Proteomes" id="UP000034740">
    <property type="component" value="Unassembled WGS sequence"/>
</dbReference>
<accession>A0A0G1XW98</accession>
<dbReference type="CDD" id="cd01646">
    <property type="entry name" value="RT_Bac_retron_I"/>
    <property type="match status" value="1"/>
</dbReference>
<keyword evidence="3" id="KW-0695">RNA-directed DNA polymerase</keyword>
<keyword evidence="1" id="KW-0812">Transmembrane</keyword>
<evidence type="ECO:0000259" key="2">
    <source>
        <dbReference type="Pfam" id="PF00078"/>
    </source>
</evidence>
<dbReference type="InterPro" id="IPR043502">
    <property type="entry name" value="DNA/RNA_pol_sf"/>
</dbReference>
<evidence type="ECO:0000313" key="4">
    <source>
        <dbReference type="Proteomes" id="UP000034740"/>
    </source>
</evidence>
<keyword evidence="1" id="KW-1133">Transmembrane helix</keyword>
<reference evidence="3 4" key="1">
    <citation type="journal article" date="2015" name="Nature">
        <title>rRNA introns, odd ribosomes, and small enigmatic genomes across a large radiation of phyla.</title>
        <authorList>
            <person name="Brown C.T."/>
            <person name="Hug L.A."/>
            <person name="Thomas B.C."/>
            <person name="Sharon I."/>
            <person name="Castelle C.J."/>
            <person name="Singh A."/>
            <person name="Wilkins M.J."/>
            <person name="Williams K.H."/>
            <person name="Banfield J.F."/>
        </authorList>
    </citation>
    <scope>NUCLEOTIDE SEQUENCE [LARGE SCALE GENOMIC DNA]</scope>
</reference>
<keyword evidence="1" id="KW-0472">Membrane</keyword>
<keyword evidence="3" id="KW-0548">Nucleotidyltransferase</keyword>
<protein>
    <submittedName>
        <fullName evidence="3">Reverse transcriptase (RNA-dependent DNA polymerase)</fullName>
    </submittedName>
</protein>
<keyword evidence="3" id="KW-0808">Transferase</keyword>
<organism evidence="3 4">
    <name type="scientific">Candidatus Adlerbacteria bacterium GW2011_GWA1_54_10</name>
    <dbReference type="NCBI Taxonomy" id="1618605"/>
    <lineage>
        <taxon>Bacteria</taxon>
        <taxon>Candidatus Adleribacteriota</taxon>
    </lineage>
</organism>
<feature type="transmembrane region" description="Helical" evidence="1">
    <location>
        <begin position="69"/>
        <end position="98"/>
    </location>
</feature>
<evidence type="ECO:0000256" key="1">
    <source>
        <dbReference type="SAM" id="Phobius"/>
    </source>
</evidence>
<comment type="caution">
    <text evidence="3">The sequence shown here is derived from an EMBL/GenBank/DDBJ whole genome shotgun (WGS) entry which is preliminary data.</text>
</comment>
<dbReference type="SUPFAM" id="SSF56672">
    <property type="entry name" value="DNA/RNA polymerases"/>
    <property type="match status" value="1"/>
</dbReference>
<proteinExistence type="predicted"/>